<dbReference type="CDD" id="cd07653">
    <property type="entry name" value="F-BAR_CIP4-like"/>
    <property type="match status" value="1"/>
</dbReference>
<dbReference type="EMBL" id="CH991553">
    <property type="protein sequence ID" value="EDQ88741.1"/>
    <property type="molecule type" value="Genomic_DNA"/>
</dbReference>
<feature type="domain" description="F-BAR" evidence="4">
    <location>
        <begin position="1"/>
        <end position="261"/>
    </location>
</feature>
<dbReference type="InParanoid" id="A9V140"/>
<name>A9V140_MONBE</name>
<dbReference type="SUPFAM" id="SSF103657">
    <property type="entry name" value="BAR/IMD domain-like"/>
    <property type="match status" value="1"/>
</dbReference>
<dbReference type="InterPro" id="IPR005024">
    <property type="entry name" value="Snf7_fam"/>
</dbReference>
<dbReference type="GO" id="GO:0006900">
    <property type="term" value="P:vesicle budding from membrane"/>
    <property type="evidence" value="ECO:0000318"/>
    <property type="project" value="GO_Central"/>
</dbReference>
<dbReference type="InterPro" id="IPR001060">
    <property type="entry name" value="FCH_dom"/>
</dbReference>
<dbReference type="AlphaFoldDB" id="A9V140"/>
<dbReference type="OMA" id="XARQQAQ"/>
<dbReference type="GO" id="GO:0005771">
    <property type="term" value="C:multivesicular body"/>
    <property type="evidence" value="ECO:0000318"/>
    <property type="project" value="GO_Central"/>
</dbReference>
<dbReference type="InterPro" id="IPR036028">
    <property type="entry name" value="SH3-like_dom_sf"/>
</dbReference>
<organism evidence="5 6">
    <name type="scientific">Monosiga brevicollis</name>
    <name type="common">Choanoflagellate</name>
    <dbReference type="NCBI Taxonomy" id="81824"/>
    <lineage>
        <taxon>Eukaryota</taxon>
        <taxon>Choanoflagellata</taxon>
        <taxon>Craspedida</taxon>
        <taxon>Salpingoecidae</taxon>
        <taxon>Monosiga</taxon>
    </lineage>
</organism>
<evidence type="ECO:0000259" key="4">
    <source>
        <dbReference type="PROSITE" id="PS51741"/>
    </source>
</evidence>
<feature type="coiled-coil region" evidence="2">
    <location>
        <begin position="103"/>
        <end position="186"/>
    </location>
</feature>
<feature type="compositionally biased region" description="Low complexity" evidence="3">
    <location>
        <begin position="316"/>
        <end position="334"/>
    </location>
</feature>
<proteinExistence type="predicted"/>
<reference evidence="5 6" key="1">
    <citation type="journal article" date="2008" name="Nature">
        <title>The genome of the choanoflagellate Monosiga brevicollis and the origin of metazoans.</title>
        <authorList>
            <consortium name="JGI Sequencing"/>
            <person name="King N."/>
            <person name="Westbrook M.J."/>
            <person name="Young S.L."/>
            <person name="Kuo A."/>
            <person name="Abedin M."/>
            <person name="Chapman J."/>
            <person name="Fairclough S."/>
            <person name="Hellsten U."/>
            <person name="Isogai Y."/>
            <person name="Letunic I."/>
            <person name="Marr M."/>
            <person name="Pincus D."/>
            <person name="Putnam N."/>
            <person name="Rokas A."/>
            <person name="Wright K.J."/>
            <person name="Zuzow R."/>
            <person name="Dirks W."/>
            <person name="Good M."/>
            <person name="Goodstein D."/>
            <person name="Lemons D."/>
            <person name="Li W."/>
            <person name="Lyons J.B."/>
            <person name="Morris A."/>
            <person name="Nichols S."/>
            <person name="Richter D.J."/>
            <person name="Salamov A."/>
            <person name="Bork P."/>
            <person name="Lim W.A."/>
            <person name="Manning G."/>
            <person name="Miller W.T."/>
            <person name="McGinnis W."/>
            <person name="Shapiro H."/>
            <person name="Tjian R."/>
            <person name="Grigoriev I.V."/>
            <person name="Rokhsar D."/>
        </authorList>
    </citation>
    <scope>NUCLEOTIDE SEQUENCE [LARGE SCALE GENOMIC DNA]</scope>
    <source>
        <strain evidence="6">MX1 / ATCC 50154</strain>
    </source>
</reference>
<protein>
    <recommendedName>
        <fullName evidence="4">F-BAR domain-containing protein</fullName>
    </recommendedName>
</protein>
<feature type="region of interest" description="Disordered" evidence="3">
    <location>
        <begin position="288"/>
        <end position="337"/>
    </location>
</feature>
<gene>
    <name evidence="5" type="ORF">MONBRDRAFT_37339</name>
</gene>
<dbReference type="GeneID" id="5891638"/>
<dbReference type="Pfam" id="PF03357">
    <property type="entry name" value="Snf7"/>
    <property type="match status" value="1"/>
</dbReference>
<dbReference type="STRING" id="81824.A9V140"/>
<evidence type="ECO:0000256" key="3">
    <source>
        <dbReference type="SAM" id="MobiDB-lite"/>
    </source>
</evidence>
<keyword evidence="1 2" id="KW-0175">Coiled coil</keyword>
<dbReference type="PROSITE" id="PS51741">
    <property type="entry name" value="F_BAR"/>
    <property type="match status" value="1"/>
</dbReference>
<dbReference type="PANTHER" id="PTHR15735:SF12">
    <property type="entry name" value="CDC42-INTERACTING PROTEIN 4, ISOFORM B"/>
    <property type="match status" value="1"/>
</dbReference>
<sequence length="530" mass="58306">MVWGTELWDCIAAIEVQTDEGIQFISQVRTFAAKVAEIEKESASKLLALTKQFEPTLNVHPHSPMFAQCWKDLVGMVGDAANARDVASVSIMNEVCQPLRTLIKEKTQERSELLKQVAQLQNDLQKHAATFEKCKKAYDKVEKDAVAAKVAYEKIEMSEVDKKKKIDQARREYAAKAQAREDAERQLCEDLDTFNRERTVIYYSHMPAVFDSLQAMDENRAEGVVNQINQTVACLRQAAQSELRAIDGVEGSCRNFDKGSDAASFAAAVKTGQPQPGDIPFDEVMANRQSAKKNSPRVQRKLDKRPSMVDGDAYEPSTPMAASTPAAAPATPAAPAAPAPPRIQIMYDFAGSNQGELPVVAGEVVFLMQDDGSGWALAAKIQQVLEQERQIAKKCLAAKDRERAKLVLRRKKYQEALLQKTEGQLDNLDDMVQRIEFGSIEKDVINGLEAGNEALKALQAELDIERVERVMEDASELQAWTDLMDDEALLQADELPSVPTADPSATATETAAQSEPESSPKQSSPALVPA</sequence>
<feature type="region of interest" description="Disordered" evidence="3">
    <location>
        <begin position="492"/>
        <end position="530"/>
    </location>
</feature>
<dbReference type="InterPro" id="IPR027267">
    <property type="entry name" value="AH/BAR_dom_sf"/>
</dbReference>
<dbReference type="Pfam" id="PF00611">
    <property type="entry name" value="FCH"/>
    <property type="match status" value="1"/>
</dbReference>
<dbReference type="RefSeq" id="XP_001746354.1">
    <property type="nucleotide sequence ID" value="XM_001746302.1"/>
</dbReference>
<dbReference type="Gene3D" id="1.20.1270.60">
    <property type="entry name" value="Arfaptin homology (AH) domain/BAR domain"/>
    <property type="match status" value="1"/>
</dbReference>
<feature type="compositionally biased region" description="Basic residues" evidence="3">
    <location>
        <begin position="290"/>
        <end position="299"/>
    </location>
</feature>
<dbReference type="eggNOG" id="KOG3565">
    <property type="taxonomic scope" value="Eukaryota"/>
</dbReference>
<dbReference type="KEGG" id="mbr:MONBRDRAFT_37339"/>
<dbReference type="PANTHER" id="PTHR15735">
    <property type="entry name" value="FCH AND DOUBLE SH3 DOMAINS PROTEIN"/>
    <property type="match status" value="1"/>
</dbReference>
<dbReference type="Gene3D" id="2.30.30.40">
    <property type="entry name" value="SH3 Domains"/>
    <property type="match status" value="1"/>
</dbReference>
<dbReference type="Proteomes" id="UP000001357">
    <property type="component" value="Unassembled WGS sequence"/>
</dbReference>
<feature type="compositionally biased region" description="Low complexity" evidence="3">
    <location>
        <begin position="503"/>
        <end position="530"/>
    </location>
</feature>
<dbReference type="GO" id="GO:0032511">
    <property type="term" value="P:late endosome to vacuole transport via multivesicular body sorting pathway"/>
    <property type="evidence" value="ECO:0000318"/>
    <property type="project" value="GO_Central"/>
</dbReference>
<dbReference type="GO" id="GO:0000815">
    <property type="term" value="C:ESCRT III complex"/>
    <property type="evidence" value="ECO:0000318"/>
    <property type="project" value="GO_Central"/>
</dbReference>
<evidence type="ECO:0000256" key="1">
    <source>
        <dbReference type="PROSITE-ProRule" id="PRU01077"/>
    </source>
</evidence>
<dbReference type="InterPro" id="IPR031160">
    <property type="entry name" value="F_BAR_dom"/>
</dbReference>
<keyword evidence="6" id="KW-1185">Reference proteome</keyword>
<accession>A9V140</accession>
<feature type="coiled-coil region" evidence="2">
    <location>
        <begin position="448"/>
        <end position="477"/>
    </location>
</feature>
<evidence type="ECO:0000313" key="5">
    <source>
        <dbReference type="EMBL" id="EDQ88741.1"/>
    </source>
</evidence>
<evidence type="ECO:0000313" key="6">
    <source>
        <dbReference type="Proteomes" id="UP000001357"/>
    </source>
</evidence>
<dbReference type="SUPFAM" id="SSF50044">
    <property type="entry name" value="SH3-domain"/>
    <property type="match status" value="1"/>
</dbReference>
<dbReference type="eggNOG" id="KOG2910">
    <property type="taxonomic scope" value="Eukaryota"/>
</dbReference>
<evidence type="ECO:0000256" key="2">
    <source>
        <dbReference type="SAM" id="Coils"/>
    </source>
</evidence>